<name>A0A8K0DG48_IGNLU</name>
<dbReference type="EMBL" id="VTPC01001233">
    <property type="protein sequence ID" value="KAF2902643.1"/>
    <property type="molecule type" value="Genomic_DNA"/>
</dbReference>
<evidence type="ECO:0000313" key="1">
    <source>
        <dbReference type="EMBL" id="KAF2902643.1"/>
    </source>
</evidence>
<comment type="caution">
    <text evidence="1">The sequence shown here is derived from an EMBL/GenBank/DDBJ whole genome shotgun (WGS) entry which is preliminary data.</text>
</comment>
<gene>
    <name evidence="1" type="ORF">ILUMI_03545</name>
</gene>
<sequence length="128" mass="14332">MYITDHCYCAALSTKFPEEDAPIFESAIAKITCDRETEENCRRNCFILAEAANDRTPLVPCRLLGNYNTLRVSVHSRTSCKNSQWIFTGLSMVSPRCCQKGTVVRCKTVSKGSKRNSAVLEPPGPLRR</sequence>
<reference evidence="1" key="1">
    <citation type="submission" date="2019-08" db="EMBL/GenBank/DDBJ databases">
        <title>The genome of the North American firefly Photinus pyralis.</title>
        <authorList>
            <consortium name="Photinus pyralis genome working group"/>
            <person name="Fallon T.R."/>
            <person name="Sander Lower S.E."/>
            <person name="Weng J.-K."/>
        </authorList>
    </citation>
    <scope>NUCLEOTIDE SEQUENCE</scope>
    <source>
        <strain evidence="1">TRF0915ILg1</strain>
        <tissue evidence="1">Whole body</tissue>
    </source>
</reference>
<keyword evidence="2" id="KW-1185">Reference proteome</keyword>
<proteinExistence type="predicted"/>
<accession>A0A8K0DG48</accession>
<dbReference type="Proteomes" id="UP000801492">
    <property type="component" value="Unassembled WGS sequence"/>
</dbReference>
<evidence type="ECO:0000313" key="2">
    <source>
        <dbReference type="Proteomes" id="UP000801492"/>
    </source>
</evidence>
<dbReference type="AlphaFoldDB" id="A0A8K0DG48"/>
<organism evidence="1 2">
    <name type="scientific">Ignelater luminosus</name>
    <name type="common">Cucubano</name>
    <name type="synonym">Pyrophorus luminosus</name>
    <dbReference type="NCBI Taxonomy" id="2038154"/>
    <lineage>
        <taxon>Eukaryota</taxon>
        <taxon>Metazoa</taxon>
        <taxon>Ecdysozoa</taxon>
        <taxon>Arthropoda</taxon>
        <taxon>Hexapoda</taxon>
        <taxon>Insecta</taxon>
        <taxon>Pterygota</taxon>
        <taxon>Neoptera</taxon>
        <taxon>Endopterygota</taxon>
        <taxon>Coleoptera</taxon>
        <taxon>Polyphaga</taxon>
        <taxon>Elateriformia</taxon>
        <taxon>Elateroidea</taxon>
        <taxon>Elateridae</taxon>
        <taxon>Agrypninae</taxon>
        <taxon>Pyrophorini</taxon>
        <taxon>Ignelater</taxon>
    </lineage>
</organism>
<protein>
    <submittedName>
        <fullName evidence="1">Uncharacterized protein</fullName>
    </submittedName>
</protein>